<comment type="similarity">
    <text evidence="7">Belongs to the UPL family.</text>
</comment>
<dbReference type="EMBL" id="BKCJ010002376">
    <property type="protein sequence ID" value="GEU48136.1"/>
    <property type="molecule type" value="Genomic_DNA"/>
</dbReference>
<evidence type="ECO:0000256" key="2">
    <source>
        <dbReference type="ARBA" id="ARBA00004906"/>
    </source>
</evidence>
<dbReference type="SUPFAM" id="SSF56672">
    <property type="entry name" value="DNA/RNA polymerases"/>
    <property type="match status" value="1"/>
</dbReference>
<dbReference type="InterPro" id="IPR035983">
    <property type="entry name" value="Hect_E3_ubiquitin_ligase"/>
</dbReference>
<evidence type="ECO:0000256" key="1">
    <source>
        <dbReference type="ARBA" id="ARBA00000885"/>
    </source>
</evidence>
<proteinExistence type="inferred from homology"/>
<dbReference type="FunFam" id="3.30.2160.10:FF:000002">
    <property type="entry name" value="Putative Ubiquitin-protein ligase E3C"/>
    <property type="match status" value="1"/>
</dbReference>
<dbReference type="InterPro" id="IPR044611">
    <property type="entry name" value="E3A/B/C-like"/>
</dbReference>
<dbReference type="PROSITE" id="PS50237">
    <property type="entry name" value="HECT"/>
    <property type="match status" value="1"/>
</dbReference>
<dbReference type="InterPro" id="IPR057670">
    <property type="entry name" value="SH3_retrovirus"/>
</dbReference>
<dbReference type="Pfam" id="PF25597">
    <property type="entry name" value="SH3_retrovirus"/>
    <property type="match status" value="1"/>
</dbReference>
<dbReference type="PANTHER" id="PTHR45700:SF2">
    <property type="entry name" value="UBIQUITIN-PROTEIN LIGASE E3C"/>
    <property type="match status" value="1"/>
</dbReference>
<sequence>MCVTKQRFKEARKLKQGAPYLYVGNGVRAQVEAIGNFDLGFPNGLVICLDNFYYAPSITRGVVSVHRLVENGFVQCFTDFGISVSKNNVHYFNVIPSNGIYEIDMHDLVPNDNSIYNVSTKIAKHNLDSTYLWHCRLAHISKMTRKSFPHRPERETVLLGIIHTDVCGPLRHVSRQGKMTRKSFPYRPERATALLGIIHTDVCGLLRHVSRQESATRILNMVPIKKVDKTLYELWYEKVPNLSYLKVWGCEALVKRNTPDKLQQRSVKCIFIGYPKETMGYYFYFPLENKIVVASEISMEVEGLEPPQEEVIPIRRSKRTHRAPNRLCLNVEVDEHSLRDLNEPASYKAAMLDSESNKWIDAMNAKIQSLIDNMVWVLVDLPPGCKTVGSEWIFKKKTNMDGIVHTYKARLVAKGYTQLYGVDYEETFSPVADIRAIRILISIAAYYDYEIRKMDVKTAFLNGYLAEDIYTVQPEGFVDPNHPRKVSGSNVTFLMLYVDDIIIMGNHILSLQSVKDYLGKCFAMKDLGEAAFILGIKIYKDRSKQLIGLSQNAYIDKILKRYKMDNSERGHIPMQERLDLNKTQVRCTRPDVTFAQNITSRFQQNPVITFWILVKLIEPIIIIIIMDGLRKNQVSLRGASAKEITRDALLEKVTQEREFRNYMRRATSASLFIQRVWRRYASTKMVALHFREEWQEMLNCHPIPTSKIWISKNLLRPFLFFVTILRSRRLRFEDRDIDYMQRCFRLLLESINSSDPQRNFCTLATSSIEEQKIWKYQAKKLIFLCARILSECDHSRQEGCQYVVLTSMAMRFVVSLTDLKGWKALDDVTLRDADTAVKDLVWYMCSEDSQLYMSIRRYLSRSDVPFSSKMKPTGHTDDRFLITVSAITLALRPFNSGNTNTNENGFKDLQFAAEQYCVLLLTIPWFTQRLPAMILSAVKHKSILSPCFKQILISKDRVLKEISKLNDLESRSSPKMLPAVGWALANIICLATAVDGNSKDSGKFTQDLDFASYIRVVIILAENLLNSFEGAGWTREDQSLQVNGESLVGLADTITLDTQKHSNMSYTDLLRPVCQQWHLMKLLTLDKNPSIQKADDSLPDTGDKCELTDVAYYYSCMLRIFTILSPVVGSMPILNMLSFTPGFLSNLWAALEKLFFPKQDSASDANFLNGNITEDTRNGISKKKKKSVEKTGSSKWGSVLNKITGKSQGDSEQIESVNNLSTQGIEDESSDVWDIEPLRKGPEEFYEKQVPFTLEHQRRIASMLNTLVYNALSQNISRHNRPLMDAAVRCLHLLYERDCRHQFCAPALWLSPGKKNRPPIAVAARTHEVLSANIRSEDSMAISSMHSVITTTPHVFPFEERVEMFRELISMDKVTRRMAGEMIGPGPQAVEVVIRRSHIVEDGFQQLNSLGSRLKSSIHVSFVSETGLPEAGLDYGGLSKEFLTDIAKAAFAPDYGLFTQTSTSDRLLIPNSAARLVDNGIQMIEFLGRVVGKALYEGILLDYSFSHVFVQKLLGRYSFIDELSALDPELYKNLMYVKHYDGDVKDLSLDFTVTEELPGKRQVVELKSGGKDVNVTNDNKLQYIYAMADYKLNRQVLPLSNAFYRGLTDLISPSWLKLFNASEFNQLLSGGNHDIDVDDLRSNTKYTGGYTEGSRTVKLFWEVLKEFEPKQRCLLMKFVTSCSRAPLLGFKHLQPSFTIHKVACDIPLWATFGGQDVDRLPSASTCYNTLKLPTYKRASTLRTKLLYAINSNAGFELS</sequence>
<comment type="function">
    <text evidence="6">Probable E3 ubiquitin-protein ligase which mediates ubiquitination and subsequent proteasomal degradation of target proteins.</text>
</comment>
<comment type="caution">
    <text evidence="10">The sequence shown here is derived from an EMBL/GenBank/DDBJ whole genome shotgun (WGS) entry which is preliminary data.</text>
</comment>
<comment type="pathway">
    <text evidence="2">Protein modification; protein ubiquitination.</text>
</comment>
<dbReference type="InterPro" id="IPR013103">
    <property type="entry name" value="RVT_2"/>
</dbReference>
<gene>
    <name evidence="10" type="ORF">Tci_020114</name>
</gene>
<dbReference type="Gene3D" id="3.30.2160.10">
    <property type="entry name" value="Hect, E3 ligase catalytic domain"/>
    <property type="match status" value="1"/>
</dbReference>
<dbReference type="PANTHER" id="PTHR45700">
    <property type="entry name" value="UBIQUITIN-PROTEIN LIGASE E3C"/>
    <property type="match status" value="1"/>
</dbReference>
<evidence type="ECO:0000256" key="4">
    <source>
        <dbReference type="ARBA" id="ARBA00022679"/>
    </source>
</evidence>
<dbReference type="GO" id="GO:0061630">
    <property type="term" value="F:ubiquitin protein ligase activity"/>
    <property type="evidence" value="ECO:0007669"/>
    <property type="project" value="UniProtKB-EC"/>
</dbReference>
<reference evidence="10" key="1">
    <citation type="journal article" date="2019" name="Sci. Rep.">
        <title>Draft genome of Tanacetum cinerariifolium, the natural source of mosquito coil.</title>
        <authorList>
            <person name="Yamashiro T."/>
            <person name="Shiraishi A."/>
            <person name="Satake H."/>
            <person name="Nakayama K."/>
        </authorList>
    </citation>
    <scope>NUCLEOTIDE SEQUENCE</scope>
</reference>
<evidence type="ECO:0000256" key="3">
    <source>
        <dbReference type="ARBA" id="ARBA00012485"/>
    </source>
</evidence>
<feature type="active site" description="Glycyl thioester intermediate" evidence="8">
    <location>
        <position position="1726"/>
    </location>
</feature>
<accession>A0A6L2KFH4</accession>
<organism evidence="10">
    <name type="scientific">Tanacetum cinerariifolium</name>
    <name type="common">Dalmatian daisy</name>
    <name type="synonym">Chrysanthemum cinerariifolium</name>
    <dbReference type="NCBI Taxonomy" id="118510"/>
    <lineage>
        <taxon>Eukaryota</taxon>
        <taxon>Viridiplantae</taxon>
        <taxon>Streptophyta</taxon>
        <taxon>Embryophyta</taxon>
        <taxon>Tracheophyta</taxon>
        <taxon>Spermatophyta</taxon>
        <taxon>Magnoliopsida</taxon>
        <taxon>eudicotyledons</taxon>
        <taxon>Gunneridae</taxon>
        <taxon>Pentapetalae</taxon>
        <taxon>asterids</taxon>
        <taxon>campanulids</taxon>
        <taxon>Asterales</taxon>
        <taxon>Asteraceae</taxon>
        <taxon>Asteroideae</taxon>
        <taxon>Anthemideae</taxon>
        <taxon>Anthemidinae</taxon>
        <taxon>Tanacetum</taxon>
    </lineage>
</organism>
<dbReference type="Pfam" id="PF07727">
    <property type="entry name" value="RVT_2"/>
    <property type="match status" value="1"/>
</dbReference>
<keyword evidence="5 8" id="KW-0833">Ubl conjugation pathway</keyword>
<keyword evidence="4" id="KW-0808">Transferase</keyword>
<evidence type="ECO:0000256" key="5">
    <source>
        <dbReference type="ARBA" id="ARBA00022786"/>
    </source>
</evidence>
<dbReference type="FunFam" id="3.30.2410.10:FF:000017">
    <property type="entry name" value="E3 ubiquitin-protein ligase UPL7"/>
    <property type="match status" value="1"/>
</dbReference>
<dbReference type="GO" id="GO:0006511">
    <property type="term" value="P:ubiquitin-dependent protein catabolic process"/>
    <property type="evidence" value="ECO:0007669"/>
    <property type="project" value="TreeGrafter"/>
</dbReference>
<dbReference type="InterPro" id="IPR043502">
    <property type="entry name" value="DNA/RNA_pol_sf"/>
</dbReference>
<evidence type="ECO:0000256" key="8">
    <source>
        <dbReference type="PROSITE-ProRule" id="PRU00104"/>
    </source>
</evidence>
<dbReference type="Gene3D" id="3.90.1750.10">
    <property type="entry name" value="Hect, E3 ligase catalytic domains"/>
    <property type="match status" value="1"/>
</dbReference>
<dbReference type="EC" id="2.3.2.26" evidence="3"/>
<protein>
    <recommendedName>
        <fullName evidence="3">HECT-type E3 ubiquitin transferase</fullName>
        <ecNumber evidence="3">2.3.2.26</ecNumber>
    </recommendedName>
</protein>
<evidence type="ECO:0000313" key="10">
    <source>
        <dbReference type="EMBL" id="GEU48136.1"/>
    </source>
</evidence>
<dbReference type="CDD" id="cd00078">
    <property type="entry name" value="HECTc"/>
    <property type="match status" value="1"/>
</dbReference>
<dbReference type="SUPFAM" id="SSF56204">
    <property type="entry name" value="Hect, E3 ligase catalytic domain"/>
    <property type="match status" value="1"/>
</dbReference>
<evidence type="ECO:0000259" key="9">
    <source>
        <dbReference type="PROSITE" id="PS50237"/>
    </source>
</evidence>
<feature type="domain" description="HECT" evidence="9">
    <location>
        <begin position="1414"/>
        <end position="1758"/>
    </location>
</feature>
<evidence type="ECO:0000256" key="6">
    <source>
        <dbReference type="ARBA" id="ARBA00057703"/>
    </source>
</evidence>
<dbReference type="Gene3D" id="3.30.2410.10">
    <property type="entry name" value="Hect, E3 ligase catalytic domain"/>
    <property type="match status" value="1"/>
</dbReference>
<dbReference type="GO" id="GO:0000209">
    <property type="term" value="P:protein polyubiquitination"/>
    <property type="evidence" value="ECO:0007669"/>
    <property type="project" value="InterPro"/>
</dbReference>
<dbReference type="Pfam" id="PF00632">
    <property type="entry name" value="HECT"/>
    <property type="match status" value="1"/>
</dbReference>
<dbReference type="InterPro" id="IPR000569">
    <property type="entry name" value="HECT_dom"/>
</dbReference>
<comment type="catalytic activity">
    <reaction evidence="1">
        <text>S-ubiquitinyl-[E2 ubiquitin-conjugating enzyme]-L-cysteine + [acceptor protein]-L-lysine = [E2 ubiquitin-conjugating enzyme]-L-cysteine + N(6)-ubiquitinyl-[acceptor protein]-L-lysine.</text>
        <dbReference type="EC" id="2.3.2.26"/>
    </reaction>
</comment>
<dbReference type="SMART" id="SM00119">
    <property type="entry name" value="HECTc"/>
    <property type="match status" value="1"/>
</dbReference>
<evidence type="ECO:0000256" key="7">
    <source>
        <dbReference type="ARBA" id="ARBA00061247"/>
    </source>
</evidence>
<name>A0A6L2KFH4_TANCI</name>